<protein>
    <submittedName>
        <fullName evidence="2">Uncharacterized protein</fullName>
    </submittedName>
</protein>
<dbReference type="EMBL" id="LWDD02001452">
    <property type="protein sequence ID" value="KAE8248008.1"/>
    <property type="molecule type" value="Genomic_DNA"/>
</dbReference>
<evidence type="ECO:0000313" key="2">
    <source>
        <dbReference type="EMBL" id="KAE8248008.1"/>
    </source>
</evidence>
<dbReference type="Proteomes" id="UP000077671">
    <property type="component" value="Unassembled WGS sequence"/>
</dbReference>
<reference evidence="2" key="2">
    <citation type="journal article" date="2019" name="IMA Fungus">
        <title>Genome sequencing and comparison of five Tilletia species to identify candidate genes for the detection of regulated species infecting wheat.</title>
        <authorList>
            <person name="Nguyen H.D.T."/>
            <person name="Sultana T."/>
            <person name="Kesanakurti P."/>
            <person name="Hambleton S."/>
        </authorList>
    </citation>
    <scope>NUCLEOTIDE SEQUENCE</scope>
    <source>
        <strain evidence="2">DAOMC 238032</strain>
    </source>
</reference>
<evidence type="ECO:0000313" key="1">
    <source>
        <dbReference type="EMBL" id="CAD6941705.1"/>
    </source>
</evidence>
<reference evidence="2" key="1">
    <citation type="submission" date="2016-04" db="EMBL/GenBank/DDBJ databases">
        <authorList>
            <person name="Nguyen H.D."/>
            <person name="Kesanakurti P."/>
            <person name="Cullis J."/>
            <person name="Levesque C.A."/>
            <person name="Hambleton S."/>
        </authorList>
    </citation>
    <scope>NUCLEOTIDE SEQUENCE</scope>
    <source>
        <strain evidence="2">DAOMC 238032</strain>
    </source>
</reference>
<sequence length="316" mass="33144">MVLFRHGFRAFAGAAPSAASAPTRPSISKLRAGGSGARVGAGVGVGVGAGTITAAASLSLFSWGGGSGKEDKTGSSHAGWVSKSGFLAREASPAMAEIKKQAYTLVFLSSPNVDRNTDRISRKRWGGLLGYFQESSGYDCLDLTAAAERKDSEESASSAKQGEHEELLVLADELHSQLRLAMLQRPPIIFASPPSSKILSAYIGPDTRATPLLSGAIITLEPPAAASYRSTSSSSLSEALSASALPTSSGTTASFKAPVLVVLPNSKSSEHDVAALESRVRELWGPKAELLRVESDDPHSTEAVREIERWMLSRGF</sequence>
<name>A0A177V6A1_9BASI</name>
<organism evidence="2 3">
    <name type="scientific">Tilletia caries</name>
    <name type="common">wheat bunt fungus</name>
    <dbReference type="NCBI Taxonomy" id="13290"/>
    <lineage>
        <taxon>Eukaryota</taxon>
        <taxon>Fungi</taxon>
        <taxon>Dikarya</taxon>
        <taxon>Basidiomycota</taxon>
        <taxon>Ustilaginomycotina</taxon>
        <taxon>Exobasidiomycetes</taxon>
        <taxon>Tilletiales</taxon>
        <taxon>Tilletiaceae</taxon>
        <taxon>Tilletia</taxon>
    </lineage>
</organism>
<dbReference type="Proteomes" id="UP000836402">
    <property type="component" value="Unassembled WGS sequence"/>
</dbReference>
<dbReference type="EMBL" id="CAJHJG010004515">
    <property type="protein sequence ID" value="CAD6941705.1"/>
    <property type="molecule type" value="Genomic_DNA"/>
</dbReference>
<dbReference type="AlphaFoldDB" id="A0A177V6A1"/>
<gene>
    <name evidence="2" type="ORF">A4X03_0g6896</name>
    <name evidence="1" type="ORF">JKIAZH3_G2190</name>
</gene>
<evidence type="ECO:0000313" key="3">
    <source>
        <dbReference type="Proteomes" id="UP000077671"/>
    </source>
</evidence>
<evidence type="ECO:0000313" key="4">
    <source>
        <dbReference type="Proteomes" id="UP000836402"/>
    </source>
</evidence>
<accession>A0A177V6A1</accession>
<reference evidence="1" key="3">
    <citation type="submission" date="2020-10" db="EMBL/GenBank/DDBJ databases">
        <authorList>
            <person name="Sedaghatjoo S."/>
        </authorList>
    </citation>
    <scope>NUCLEOTIDE SEQUENCE</scope>
    <source>
        <strain evidence="1">AZH3</strain>
    </source>
</reference>
<comment type="caution">
    <text evidence="2">The sequence shown here is derived from an EMBL/GenBank/DDBJ whole genome shotgun (WGS) entry which is preliminary data.</text>
</comment>
<keyword evidence="4" id="KW-1185">Reference proteome</keyword>
<proteinExistence type="predicted"/>